<dbReference type="InterPro" id="IPR028098">
    <property type="entry name" value="Glyco_trans_4-like_N"/>
</dbReference>
<evidence type="ECO:0000256" key="2">
    <source>
        <dbReference type="ARBA" id="ARBA00022679"/>
    </source>
</evidence>
<dbReference type="EMBL" id="BOMH01000032">
    <property type="protein sequence ID" value="GID66358.1"/>
    <property type="molecule type" value="Genomic_DNA"/>
</dbReference>
<evidence type="ECO:0000259" key="3">
    <source>
        <dbReference type="Pfam" id="PF00534"/>
    </source>
</evidence>
<dbReference type="Pfam" id="PF00534">
    <property type="entry name" value="Glycos_transf_1"/>
    <property type="match status" value="1"/>
</dbReference>
<gene>
    <name evidence="5" type="ORF">Acy02nite_42390</name>
</gene>
<dbReference type="InterPro" id="IPR001296">
    <property type="entry name" value="Glyco_trans_1"/>
</dbReference>
<dbReference type="Pfam" id="PF13439">
    <property type="entry name" value="Glyco_transf_4"/>
    <property type="match status" value="1"/>
</dbReference>
<evidence type="ECO:0000259" key="4">
    <source>
        <dbReference type="Pfam" id="PF13439"/>
    </source>
</evidence>
<feature type="domain" description="Glycosyltransferase subfamily 4-like N-terminal" evidence="4">
    <location>
        <begin position="107"/>
        <end position="208"/>
    </location>
</feature>
<organism evidence="5 6">
    <name type="scientific">Actinoplanes cyaneus</name>
    <dbReference type="NCBI Taxonomy" id="52696"/>
    <lineage>
        <taxon>Bacteria</taxon>
        <taxon>Bacillati</taxon>
        <taxon>Actinomycetota</taxon>
        <taxon>Actinomycetes</taxon>
        <taxon>Micromonosporales</taxon>
        <taxon>Micromonosporaceae</taxon>
        <taxon>Actinoplanes</taxon>
    </lineage>
</organism>
<dbReference type="GO" id="GO:0016757">
    <property type="term" value="F:glycosyltransferase activity"/>
    <property type="evidence" value="ECO:0007669"/>
    <property type="project" value="UniProtKB-KW"/>
</dbReference>
<dbReference type="AlphaFoldDB" id="A0A919IMY2"/>
<keyword evidence="2 5" id="KW-0808">Transferase</keyword>
<reference evidence="5" key="1">
    <citation type="submission" date="2021-01" db="EMBL/GenBank/DDBJ databases">
        <title>Whole genome shotgun sequence of Actinoplanes cyaneus NBRC 14990.</title>
        <authorList>
            <person name="Komaki H."/>
            <person name="Tamura T."/>
        </authorList>
    </citation>
    <scope>NUCLEOTIDE SEQUENCE</scope>
    <source>
        <strain evidence="5">NBRC 14990</strain>
    </source>
</reference>
<dbReference type="PANTHER" id="PTHR12526">
    <property type="entry name" value="GLYCOSYLTRANSFERASE"/>
    <property type="match status" value="1"/>
</dbReference>
<dbReference type="Proteomes" id="UP000619479">
    <property type="component" value="Unassembled WGS sequence"/>
</dbReference>
<accession>A0A919IMY2</accession>
<evidence type="ECO:0000313" key="5">
    <source>
        <dbReference type="EMBL" id="GID66358.1"/>
    </source>
</evidence>
<comment type="caution">
    <text evidence="5">The sequence shown here is derived from an EMBL/GenBank/DDBJ whole genome shotgun (WGS) entry which is preliminary data.</text>
</comment>
<feature type="domain" description="Glycosyl transferase family 1" evidence="3">
    <location>
        <begin position="223"/>
        <end position="361"/>
    </location>
</feature>
<sequence>MTVAPGDRHVTVVTPWYPTQMFPFRGAFVRTMVEATAPGCDSITVIHGDRWSSRVSDAEDAAIVEAHLKLLPRSKRTSPTFGGATLNYLPVPMPVGGDFAYVAKRHAATLNAAFAGKPIDAAVVHVHEALPSGWAVLDNLRPETKLFVTEHASFLETLLDEPEAREMYDKVLERCEHLFVVGDGTRDVLLKALPRHAAKVSLVANPINFGLPRAEPVTELRRWFYAGSLIPRKGVTWLLEAFAKCHAEHPELTLTIVGDGELGDQLHARVEELGLQTAVTFLGSVDPEIALQLMREHDLLVHASRWESFGVTIVEAVAAGMPVLVTRCGGPEETLAGIEEAAGELVAVEEDDTALVEGYRRLRARFPHGLDLAKAQRVLDERYGYPAVAKMHHEAWFE</sequence>
<proteinExistence type="predicted"/>
<keyword evidence="1" id="KW-0328">Glycosyltransferase</keyword>
<evidence type="ECO:0000256" key="1">
    <source>
        <dbReference type="ARBA" id="ARBA00022676"/>
    </source>
</evidence>
<evidence type="ECO:0000313" key="6">
    <source>
        <dbReference type="Proteomes" id="UP000619479"/>
    </source>
</evidence>
<dbReference type="SUPFAM" id="SSF53756">
    <property type="entry name" value="UDP-Glycosyltransferase/glycogen phosphorylase"/>
    <property type="match status" value="1"/>
</dbReference>
<keyword evidence="6" id="KW-1185">Reference proteome</keyword>
<dbReference type="RefSeq" id="WP_239175054.1">
    <property type="nucleotide sequence ID" value="NZ_BAAAUC010000033.1"/>
</dbReference>
<protein>
    <submittedName>
        <fullName evidence="5">Glycosyl transferase</fullName>
    </submittedName>
</protein>
<name>A0A919IMY2_9ACTN</name>
<dbReference type="Gene3D" id="3.40.50.2000">
    <property type="entry name" value="Glycogen Phosphorylase B"/>
    <property type="match status" value="2"/>
</dbReference>